<evidence type="ECO:0000313" key="1">
    <source>
        <dbReference type="EMBL" id="MBB4621033.1"/>
    </source>
</evidence>
<dbReference type="RefSeq" id="WP_122357334.1">
    <property type="nucleotide sequence ID" value="NZ_BMPB01000003.1"/>
</dbReference>
<name>A0ABR6KHP7_9BACT</name>
<keyword evidence="2" id="KW-1185">Reference proteome</keyword>
<dbReference type="InterPro" id="IPR025905">
    <property type="entry name" value="NVEALA"/>
</dbReference>
<proteinExistence type="predicted"/>
<evidence type="ECO:0000313" key="2">
    <source>
        <dbReference type="Proteomes" id="UP000533637"/>
    </source>
</evidence>
<dbReference type="Pfam" id="PF14055">
    <property type="entry name" value="NVEALA"/>
    <property type="match status" value="1"/>
</dbReference>
<reference evidence="1 2" key="1">
    <citation type="submission" date="2020-08" db="EMBL/GenBank/DDBJ databases">
        <title>Genomic Encyclopedia of Type Strains, Phase IV (KMG-IV): sequencing the most valuable type-strain genomes for metagenomic binning, comparative biology and taxonomic classification.</title>
        <authorList>
            <person name="Goeker M."/>
        </authorList>
    </citation>
    <scope>NUCLEOTIDE SEQUENCE [LARGE SCALE GENOMIC DNA]</scope>
    <source>
        <strain evidence="1 2">DSM 102983</strain>
    </source>
</reference>
<accession>A0ABR6KHP7</accession>
<comment type="caution">
    <text evidence="1">The sequence shown here is derived from an EMBL/GenBank/DDBJ whole genome shotgun (WGS) entry which is preliminary data.</text>
</comment>
<organism evidence="1 2">
    <name type="scientific">Parabacteroides faecis</name>
    <dbReference type="NCBI Taxonomy" id="1217282"/>
    <lineage>
        <taxon>Bacteria</taxon>
        <taxon>Pseudomonadati</taxon>
        <taxon>Bacteroidota</taxon>
        <taxon>Bacteroidia</taxon>
        <taxon>Bacteroidales</taxon>
        <taxon>Tannerellaceae</taxon>
        <taxon>Parabacteroides</taxon>
    </lineage>
</organism>
<protein>
    <recommendedName>
        <fullName evidence="3">NVEALA protein</fullName>
    </recommendedName>
</protein>
<gene>
    <name evidence="1" type="ORF">GGQ57_000927</name>
</gene>
<evidence type="ECO:0008006" key="3">
    <source>
        <dbReference type="Google" id="ProtNLM"/>
    </source>
</evidence>
<dbReference type="EMBL" id="JACHOC010000002">
    <property type="protein sequence ID" value="MBB4621033.1"/>
    <property type="molecule type" value="Genomic_DNA"/>
</dbReference>
<sequence>MEKIIKTGFVFLLLFGAWYFGHTTSDKNPMNELMLENIEALANNENGQHGENYRCYGRGEVDCDGEKFEIRFSGFSLD</sequence>
<dbReference type="Proteomes" id="UP000533637">
    <property type="component" value="Unassembled WGS sequence"/>
</dbReference>